<feature type="binding site" evidence="7">
    <location>
        <position position="74"/>
    </location>
    <ligand>
        <name>S-adenosyl-L-methionine</name>
        <dbReference type="ChEBI" id="CHEBI:59789"/>
    </ligand>
</feature>
<dbReference type="InterPro" id="IPR001737">
    <property type="entry name" value="KsgA/Erm"/>
</dbReference>
<evidence type="ECO:0000259" key="8">
    <source>
        <dbReference type="SMART" id="SM00650"/>
    </source>
</evidence>
<feature type="binding site" evidence="7">
    <location>
        <position position="26"/>
    </location>
    <ligand>
        <name>S-adenosyl-L-methionine</name>
        <dbReference type="ChEBI" id="CHEBI:59789"/>
    </ligand>
</feature>
<dbReference type="EC" id="2.1.1.182" evidence="9"/>
<keyword evidence="2" id="KW-0698">rRNA processing</keyword>
<feature type="binding site" evidence="7">
    <location>
        <position position="99"/>
    </location>
    <ligand>
        <name>S-adenosyl-L-methionine</name>
        <dbReference type="ChEBI" id="CHEBI:59789"/>
    </ligand>
</feature>
<dbReference type="InterPro" id="IPR023165">
    <property type="entry name" value="rRNA_Ade_diMease-like_C"/>
</dbReference>
<feature type="binding site" evidence="7">
    <location>
        <position position="28"/>
    </location>
    <ligand>
        <name>S-adenosyl-L-methionine</name>
        <dbReference type="ChEBI" id="CHEBI:59789"/>
    </ligand>
</feature>
<keyword evidence="5 7" id="KW-0949">S-adenosyl-L-methionine</keyword>
<evidence type="ECO:0000313" key="10">
    <source>
        <dbReference type="Proteomes" id="UP000449092"/>
    </source>
</evidence>
<dbReference type="GO" id="GO:0052908">
    <property type="term" value="F:16S rRNA (adenine(1518)-N(6)/adenine(1519)-N(6))-dimethyltransferase activity"/>
    <property type="evidence" value="ECO:0007669"/>
    <property type="project" value="UniProtKB-EC"/>
</dbReference>
<proteinExistence type="inferred from homology"/>
<dbReference type="NCBIfam" id="TIGR00755">
    <property type="entry name" value="ksgA"/>
    <property type="match status" value="1"/>
</dbReference>
<name>A0A845DAC6_9BACT</name>
<sequence length="277" mass="30592">MSSLYANTLSLLEKYALHPQKSLGQHFLIDSSVVTHLTRSAYLRSTHTVIEVGAGLGTLTKILAQNAQRVIAVEKSQQFIPVLATELAAFPNVEIVKGDILTFKPEQYNLSSYALVGAPPYYLTARLFRTFLQRTKVPPSSITLLIQKEVAEKIVQKPPHYSLFSVSVQLYGTPVLCGSVPPSSFLPQPSVVSEIITLTNITKPAINEDFFFSIIRAGFSSPRKQLATSLARSLNTKKSVAQNLLLECNIDPTRRPQTLTIQEWIALTRALSHNTSL</sequence>
<keyword evidence="1" id="KW-0963">Cytoplasm</keyword>
<dbReference type="InterPro" id="IPR011530">
    <property type="entry name" value="rRNA_adenine_dimethylase"/>
</dbReference>
<dbReference type="AlphaFoldDB" id="A0A845DAC6"/>
<feature type="domain" description="Ribosomal RNA adenine methylase transferase N-terminal" evidence="8">
    <location>
        <begin position="33"/>
        <end position="202"/>
    </location>
</feature>
<dbReference type="PANTHER" id="PTHR11727">
    <property type="entry name" value="DIMETHYLADENOSINE TRANSFERASE"/>
    <property type="match status" value="1"/>
</dbReference>
<reference evidence="9 10" key="1">
    <citation type="submission" date="2019-09" db="EMBL/GenBank/DDBJ databases">
        <title>Characterisation of the sponge microbiome using genome-centric metagenomics.</title>
        <authorList>
            <person name="Engelberts J.P."/>
            <person name="Robbins S.J."/>
            <person name="De Goeij J.M."/>
            <person name="Aranda M."/>
            <person name="Bell S.C."/>
            <person name="Webster N.S."/>
        </authorList>
    </citation>
    <scope>NUCLEOTIDE SEQUENCE [LARGE SCALE GENOMIC DNA]</scope>
    <source>
        <strain evidence="9">SB0662_bin_43</strain>
    </source>
</reference>
<comment type="caution">
    <text evidence="9">The sequence shown here is derived from an EMBL/GenBank/DDBJ whole genome shotgun (WGS) entry which is preliminary data.</text>
</comment>
<evidence type="ECO:0000256" key="3">
    <source>
        <dbReference type="ARBA" id="ARBA00022603"/>
    </source>
</evidence>
<comment type="similarity">
    <text evidence="7">Belongs to the class I-like SAM-binding methyltransferase superfamily. rRNA adenine N(6)-methyltransferase family.</text>
</comment>
<feature type="binding site" evidence="7">
    <location>
        <position position="53"/>
    </location>
    <ligand>
        <name>S-adenosyl-L-methionine</name>
        <dbReference type="ChEBI" id="CHEBI:59789"/>
    </ligand>
</feature>
<dbReference type="SUPFAM" id="SSF53335">
    <property type="entry name" value="S-adenosyl-L-methionine-dependent methyltransferases"/>
    <property type="match status" value="1"/>
</dbReference>
<dbReference type="GO" id="GO:0005829">
    <property type="term" value="C:cytosol"/>
    <property type="evidence" value="ECO:0007669"/>
    <property type="project" value="TreeGrafter"/>
</dbReference>
<keyword evidence="3 7" id="KW-0489">Methyltransferase</keyword>
<dbReference type="SMART" id="SM00650">
    <property type="entry name" value="rADc"/>
    <property type="match status" value="1"/>
</dbReference>
<dbReference type="Proteomes" id="UP000449092">
    <property type="component" value="Unassembled WGS sequence"/>
</dbReference>
<dbReference type="EMBL" id="VXOY01000020">
    <property type="protein sequence ID" value="MYE38355.1"/>
    <property type="molecule type" value="Genomic_DNA"/>
</dbReference>
<evidence type="ECO:0000256" key="2">
    <source>
        <dbReference type="ARBA" id="ARBA00022552"/>
    </source>
</evidence>
<keyword evidence="6 7" id="KW-0694">RNA-binding</keyword>
<dbReference type="Gene3D" id="1.10.8.100">
    <property type="entry name" value="Ribosomal RNA adenine dimethylase-like, domain 2"/>
    <property type="match status" value="1"/>
</dbReference>
<dbReference type="InterPro" id="IPR029063">
    <property type="entry name" value="SAM-dependent_MTases_sf"/>
</dbReference>
<evidence type="ECO:0000313" key="9">
    <source>
        <dbReference type="EMBL" id="MYE38355.1"/>
    </source>
</evidence>
<protein>
    <submittedName>
        <fullName evidence="9">Ribosomal RNA small subunit methyltransferase A</fullName>
        <ecNumber evidence="9">2.1.1.182</ecNumber>
    </submittedName>
</protein>
<dbReference type="Gene3D" id="3.40.50.150">
    <property type="entry name" value="Vaccinia Virus protein VP39"/>
    <property type="match status" value="1"/>
</dbReference>
<dbReference type="InterPro" id="IPR020598">
    <property type="entry name" value="rRNA_Ade_methylase_Trfase_N"/>
</dbReference>
<gene>
    <name evidence="9" type="primary">rsmA</name>
    <name evidence="9" type="ORF">F4X82_02480</name>
</gene>
<accession>A0A845DAC6</accession>
<dbReference type="GO" id="GO:0003723">
    <property type="term" value="F:RNA binding"/>
    <property type="evidence" value="ECO:0007669"/>
    <property type="project" value="UniProtKB-UniRule"/>
</dbReference>
<evidence type="ECO:0000256" key="1">
    <source>
        <dbReference type="ARBA" id="ARBA00022490"/>
    </source>
</evidence>
<evidence type="ECO:0000256" key="5">
    <source>
        <dbReference type="ARBA" id="ARBA00022691"/>
    </source>
</evidence>
<dbReference type="PANTHER" id="PTHR11727:SF7">
    <property type="entry name" value="DIMETHYLADENOSINE TRANSFERASE-RELATED"/>
    <property type="match status" value="1"/>
</dbReference>
<organism evidence="9 10">
    <name type="scientific">Candidatus Spechtbacteria bacterium SB0662_bin_43</name>
    <dbReference type="NCBI Taxonomy" id="2604897"/>
    <lineage>
        <taxon>Bacteria</taxon>
        <taxon>Candidatus Spechtiibacteriota</taxon>
    </lineage>
</organism>
<evidence type="ECO:0000256" key="6">
    <source>
        <dbReference type="ARBA" id="ARBA00022884"/>
    </source>
</evidence>
<evidence type="ECO:0000256" key="4">
    <source>
        <dbReference type="ARBA" id="ARBA00022679"/>
    </source>
</evidence>
<feature type="binding site" evidence="7">
    <location>
        <position position="118"/>
    </location>
    <ligand>
        <name>S-adenosyl-L-methionine</name>
        <dbReference type="ChEBI" id="CHEBI:59789"/>
    </ligand>
</feature>
<evidence type="ECO:0000256" key="7">
    <source>
        <dbReference type="PROSITE-ProRule" id="PRU01026"/>
    </source>
</evidence>
<dbReference type="Pfam" id="PF00398">
    <property type="entry name" value="RrnaAD"/>
    <property type="match status" value="1"/>
</dbReference>
<dbReference type="PROSITE" id="PS51689">
    <property type="entry name" value="SAM_RNA_A_N6_MT"/>
    <property type="match status" value="1"/>
</dbReference>
<dbReference type="CDD" id="cd02440">
    <property type="entry name" value="AdoMet_MTases"/>
    <property type="match status" value="1"/>
</dbReference>
<keyword evidence="4 7" id="KW-0808">Transferase</keyword>